<accession>A0ABR2UWD8</accession>
<proteinExistence type="predicted"/>
<evidence type="ECO:0000313" key="2">
    <source>
        <dbReference type="EMBL" id="KAK9418990.1"/>
    </source>
</evidence>
<keyword evidence="1" id="KW-0472">Membrane</keyword>
<evidence type="ECO:0000256" key="1">
    <source>
        <dbReference type="SAM" id="Phobius"/>
    </source>
</evidence>
<dbReference type="InterPro" id="IPR036291">
    <property type="entry name" value="NAD(P)-bd_dom_sf"/>
</dbReference>
<dbReference type="PANTHER" id="PTHR43647">
    <property type="entry name" value="DEHYDROGENASE"/>
    <property type="match status" value="1"/>
</dbReference>
<comment type="caution">
    <text evidence="2">The sequence shown here is derived from an EMBL/GenBank/DDBJ whole genome shotgun (WGS) entry which is preliminary data.</text>
</comment>
<keyword evidence="1" id="KW-1133">Transmembrane helix</keyword>
<name>A0ABR2UWD8_9PEZI</name>
<reference evidence="2 3" key="1">
    <citation type="journal article" date="2024" name="J. Plant Pathol.">
        <title>Sequence and assembly of the genome of Seiridium unicorne, isolate CBS 538.82, causal agent of cypress canker disease.</title>
        <authorList>
            <person name="Scali E."/>
            <person name="Rocca G.D."/>
            <person name="Danti R."/>
            <person name="Garbelotto M."/>
            <person name="Barberini S."/>
            <person name="Baroncelli R."/>
            <person name="Emiliani G."/>
        </authorList>
    </citation>
    <scope>NUCLEOTIDE SEQUENCE [LARGE SCALE GENOMIC DNA]</scope>
    <source>
        <strain evidence="2 3">BM-138-508</strain>
    </source>
</reference>
<organism evidence="2 3">
    <name type="scientific">Seiridium unicorne</name>
    <dbReference type="NCBI Taxonomy" id="138068"/>
    <lineage>
        <taxon>Eukaryota</taxon>
        <taxon>Fungi</taxon>
        <taxon>Dikarya</taxon>
        <taxon>Ascomycota</taxon>
        <taxon>Pezizomycotina</taxon>
        <taxon>Sordariomycetes</taxon>
        <taxon>Xylariomycetidae</taxon>
        <taxon>Amphisphaeriales</taxon>
        <taxon>Sporocadaceae</taxon>
        <taxon>Seiridium</taxon>
    </lineage>
</organism>
<dbReference type="SUPFAM" id="SSF51735">
    <property type="entry name" value="NAD(P)-binding Rossmann-fold domains"/>
    <property type="match status" value="1"/>
</dbReference>
<gene>
    <name evidence="2" type="ORF">SUNI508_07511</name>
</gene>
<dbReference type="Gene3D" id="3.40.50.720">
    <property type="entry name" value="NAD(P)-binding Rossmann-like Domain"/>
    <property type="match status" value="1"/>
</dbReference>
<sequence length="346" mass="38213">MAGSMGRIVLTGSNGSLVSATVSRIVSTSEFAGYHGIYTVRDTTAAPALHCALRTSDASRPHSHDIELLDLNDLTNVREVAATINARIAAAKIPPIRTLILTAGWQEFTTQTWTKDGFDMTFMASYLRHWLLTMMFLQGMDREPGKIVVIGSLAHDSQARKNNSAGQLKDPKWKVIFHDSTEPVARGTWSTTKDDPSWCAGFRRYAAAKMCELLMISELQRRLDTDPSLNGVSVIGIDPGTMPTNLSRQGPWALRVLLFKIIMPLFAGLAVWLSPNGSLRTTQKSAGDILAASFDPSPQKRSYFNGSARAEMSAEARDTVKQRLLWRETLGYTQLKPGESALMYWM</sequence>
<feature type="transmembrane region" description="Helical" evidence="1">
    <location>
        <begin position="252"/>
        <end position="274"/>
    </location>
</feature>
<protein>
    <submittedName>
        <fullName evidence="2">Ketoreductase (KR) domain-containing protein</fullName>
    </submittedName>
</protein>
<dbReference type="Proteomes" id="UP001408356">
    <property type="component" value="Unassembled WGS sequence"/>
</dbReference>
<dbReference type="InterPro" id="IPR051593">
    <property type="entry name" value="Ergosterol_Biosynth_ERG27"/>
</dbReference>
<keyword evidence="1" id="KW-0812">Transmembrane</keyword>
<evidence type="ECO:0000313" key="3">
    <source>
        <dbReference type="Proteomes" id="UP001408356"/>
    </source>
</evidence>
<dbReference type="EMBL" id="JARVKF010000331">
    <property type="protein sequence ID" value="KAK9418990.1"/>
    <property type="molecule type" value="Genomic_DNA"/>
</dbReference>
<dbReference type="PANTHER" id="PTHR43647:SF4">
    <property type="entry name" value="KETOREDUCTASE (KR) DOMAIN-CONTAINING PROTEIN"/>
    <property type="match status" value="1"/>
</dbReference>
<keyword evidence="3" id="KW-1185">Reference proteome</keyword>